<protein>
    <submittedName>
        <fullName evidence="2">Uncharacterized protein</fullName>
    </submittedName>
</protein>
<evidence type="ECO:0000313" key="2">
    <source>
        <dbReference type="EnsemblPlants" id="ORUFI01G36760.1"/>
    </source>
</evidence>
<proteinExistence type="predicted"/>
<evidence type="ECO:0000313" key="3">
    <source>
        <dbReference type="Proteomes" id="UP000008022"/>
    </source>
</evidence>
<reference evidence="2" key="2">
    <citation type="submission" date="2015-06" db="UniProtKB">
        <authorList>
            <consortium name="EnsemblPlants"/>
        </authorList>
    </citation>
    <scope>IDENTIFICATION</scope>
</reference>
<name>A0A0E0N3G9_ORYRU</name>
<dbReference type="HOGENOM" id="CLU_2835661_0_0_1"/>
<dbReference type="Proteomes" id="UP000008022">
    <property type="component" value="Unassembled WGS sequence"/>
</dbReference>
<dbReference type="Gramene" id="ORUFI01G36760.1">
    <property type="protein sequence ID" value="ORUFI01G36760.1"/>
    <property type="gene ID" value="ORUFI01G36760"/>
</dbReference>
<reference evidence="3" key="1">
    <citation type="submission" date="2013-06" db="EMBL/GenBank/DDBJ databases">
        <authorList>
            <person name="Zhao Q."/>
        </authorList>
    </citation>
    <scope>NUCLEOTIDE SEQUENCE</scope>
    <source>
        <strain evidence="3">cv. W1943</strain>
    </source>
</reference>
<feature type="compositionally biased region" description="Basic and acidic residues" evidence="1">
    <location>
        <begin position="21"/>
        <end position="41"/>
    </location>
</feature>
<feature type="region of interest" description="Disordered" evidence="1">
    <location>
        <begin position="1"/>
        <end position="41"/>
    </location>
</feature>
<dbReference type="AlphaFoldDB" id="A0A0E0N3G9"/>
<dbReference type="EnsemblPlants" id="ORUFI01G36760.1">
    <property type="protein sequence ID" value="ORUFI01G36760.1"/>
    <property type="gene ID" value="ORUFI01G36760"/>
</dbReference>
<accession>A0A0E0N3G9</accession>
<organism evidence="2 3">
    <name type="scientific">Oryza rufipogon</name>
    <name type="common">Brownbeard rice</name>
    <name type="synonym">Asian wild rice</name>
    <dbReference type="NCBI Taxonomy" id="4529"/>
    <lineage>
        <taxon>Eukaryota</taxon>
        <taxon>Viridiplantae</taxon>
        <taxon>Streptophyta</taxon>
        <taxon>Embryophyta</taxon>
        <taxon>Tracheophyta</taxon>
        <taxon>Spermatophyta</taxon>
        <taxon>Magnoliopsida</taxon>
        <taxon>Liliopsida</taxon>
        <taxon>Poales</taxon>
        <taxon>Poaceae</taxon>
        <taxon>BOP clade</taxon>
        <taxon>Oryzoideae</taxon>
        <taxon>Oryzeae</taxon>
        <taxon>Oryzinae</taxon>
        <taxon>Oryza</taxon>
    </lineage>
</organism>
<sequence>MEALTEGGDDSESWTSSFHFSPRECHGGELVKCRSGSGDKSDSLIGATYLHSELKPKYKPDSSSPN</sequence>
<evidence type="ECO:0000256" key="1">
    <source>
        <dbReference type="SAM" id="MobiDB-lite"/>
    </source>
</evidence>
<keyword evidence="3" id="KW-1185">Reference proteome</keyword>